<dbReference type="EMBL" id="CP009056">
    <property type="protein sequence ID" value="AJA46047.1"/>
    <property type="molecule type" value="Genomic_DNA"/>
</dbReference>
<dbReference type="FunFam" id="3.40.640.10:FF:000015">
    <property type="entry name" value="Aspartate aminotransferase"/>
    <property type="match status" value="1"/>
</dbReference>
<dbReference type="STRING" id="1267021.FPB0191_02243"/>
<dbReference type="EC" id="2.6.1.-" evidence="7"/>
<dbReference type="PANTHER" id="PTHR11879">
    <property type="entry name" value="ASPARTATE AMINOTRANSFERASE"/>
    <property type="match status" value="1"/>
</dbReference>
<dbReference type="Pfam" id="PF00155">
    <property type="entry name" value="Aminotran_1_2"/>
    <property type="match status" value="1"/>
</dbReference>
<comment type="subunit">
    <text evidence="3">Homodimer.</text>
</comment>
<protein>
    <recommendedName>
        <fullName evidence="7">Aminotransferase</fullName>
        <ecNumber evidence="7">2.6.1.-</ecNumber>
    </recommendedName>
</protein>
<dbReference type="PRINTS" id="PR00799">
    <property type="entry name" value="TRANSAMINASE"/>
</dbReference>
<dbReference type="GO" id="GO:0005829">
    <property type="term" value="C:cytosol"/>
    <property type="evidence" value="ECO:0007669"/>
    <property type="project" value="TreeGrafter"/>
</dbReference>
<evidence type="ECO:0000256" key="5">
    <source>
        <dbReference type="ARBA" id="ARBA00022679"/>
    </source>
</evidence>
<dbReference type="AlphaFoldDB" id="A0A0A7S5C3"/>
<dbReference type="KEGG" id="fpp:FPB0191_02243"/>
<accession>A0A0A7S5C3</accession>
<sequence>MFESLVKAPADPILGLADIYKADERVHKINLSVGVYKDENTVTPILNSVKKAESYLLENEQSKSYLPIEGLATFNLATQQLILGNDSPLIQDNRVKTAQAPGGTAALRIMADFLFNKTKTKRIWLSQPTWPNHRGVFHSAGLEVKEYRYYDPQNHNIAFDALLSDLENIPEGDAVLFHGCCHNPTGIDPTAEQWQQILAVATKKRWLPVFDLAYQGFGGGLEEDVVGVRLFANALPELLIASSYSKNFGLYNERVGALTLIAENADIADKAFSQVKTIIRTNYSNPPSHGGNIVAHILNNPELKEEWIAELTVMRQRIHRMRQLFVKTLQEKGTNQDFSFIVKQNGMFSFSGLTEEQVLTLRNDYGIYIVNSGRINVAGMTLDNMSLLCESIVKVLAL</sequence>
<dbReference type="OrthoDB" id="9766445at2"/>
<evidence type="ECO:0000256" key="4">
    <source>
        <dbReference type="ARBA" id="ARBA00022576"/>
    </source>
</evidence>
<reference evidence="9 10" key="1">
    <citation type="journal article" date="2014" name="Appl. Environ. Microbiol.">
        <title>Gut symbionts from distinct hosts exhibit genotoxic activity via divergent colibactin biosynthetic pathways.</title>
        <authorList>
            <person name="Engel P."/>
            <person name="Vizcaino M.I."/>
            <person name="Crawford J.M."/>
        </authorList>
    </citation>
    <scope>NUCLEOTIDE SEQUENCE [LARGE SCALE GENOMIC DNA]</scope>
    <source>
        <strain evidence="9 10">PEB0191</strain>
    </source>
</reference>
<keyword evidence="10" id="KW-1185">Reference proteome</keyword>
<evidence type="ECO:0000259" key="8">
    <source>
        <dbReference type="Pfam" id="PF00155"/>
    </source>
</evidence>
<dbReference type="InterPro" id="IPR004838">
    <property type="entry name" value="NHTrfase_class1_PyrdxlP-BS"/>
</dbReference>
<keyword evidence="6" id="KW-0663">Pyridoxal phosphate</keyword>
<dbReference type="InterPro" id="IPR015421">
    <property type="entry name" value="PyrdxlP-dep_Trfase_major"/>
</dbReference>
<evidence type="ECO:0000256" key="3">
    <source>
        <dbReference type="ARBA" id="ARBA00011738"/>
    </source>
</evidence>
<evidence type="ECO:0000256" key="7">
    <source>
        <dbReference type="RuleBase" id="RU000481"/>
    </source>
</evidence>
<dbReference type="InterPro" id="IPR015422">
    <property type="entry name" value="PyrdxlP-dep_Trfase_small"/>
</dbReference>
<organism evidence="9 10">
    <name type="scientific">Frischella perrara</name>
    <dbReference type="NCBI Taxonomy" id="1267021"/>
    <lineage>
        <taxon>Bacteria</taxon>
        <taxon>Pseudomonadati</taxon>
        <taxon>Pseudomonadota</taxon>
        <taxon>Gammaproteobacteria</taxon>
        <taxon>Orbales</taxon>
        <taxon>Orbaceae</taxon>
        <taxon>Frischella</taxon>
    </lineage>
</organism>
<dbReference type="GO" id="GO:0030170">
    <property type="term" value="F:pyridoxal phosphate binding"/>
    <property type="evidence" value="ECO:0007669"/>
    <property type="project" value="InterPro"/>
</dbReference>
<dbReference type="HOGENOM" id="CLU_032440_1_2_6"/>
<dbReference type="CDD" id="cd00609">
    <property type="entry name" value="AAT_like"/>
    <property type="match status" value="1"/>
</dbReference>
<dbReference type="InterPro" id="IPR000796">
    <property type="entry name" value="Asp_trans"/>
</dbReference>
<dbReference type="InterPro" id="IPR015424">
    <property type="entry name" value="PyrdxlP-dep_Trfase"/>
</dbReference>
<keyword evidence="5 7" id="KW-0808">Transferase</keyword>
<dbReference type="NCBIfam" id="NF006719">
    <property type="entry name" value="PRK09257.1"/>
    <property type="match status" value="1"/>
</dbReference>
<dbReference type="Proteomes" id="UP000030901">
    <property type="component" value="Chromosome"/>
</dbReference>
<dbReference type="RefSeq" id="WP_039106174.1">
    <property type="nucleotide sequence ID" value="NZ_CP009056.1"/>
</dbReference>
<dbReference type="Gene3D" id="3.40.640.10">
    <property type="entry name" value="Type I PLP-dependent aspartate aminotransferase-like (Major domain)"/>
    <property type="match status" value="1"/>
</dbReference>
<dbReference type="PANTHER" id="PTHR11879:SF22">
    <property type="entry name" value="ASPARTATE AMINOTRANSFERASE, MITOCHONDRIAL"/>
    <property type="match status" value="1"/>
</dbReference>
<dbReference type="GO" id="GO:0042802">
    <property type="term" value="F:identical protein binding"/>
    <property type="evidence" value="ECO:0007669"/>
    <property type="project" value="TreeGrafter"/>
</dbReference>
<dbReference type="GO" id="GO:0004069">
    <property type="term" value="F:L-aspartate:2-oxoglutarate aminotransferase activity"/>
    <property type="evidence" value="ECO:0007669"/>
    <property type="project" value="TreeGrafter"/>
</dbReference>
<name>A0A0A7S5C3_FRIPE</name>
<evidence type="ECO:0000256" key="1">
    <source>
        <dbReference type="ARBA" id="ARBA00001933"/>
    </source>
</evidence>
<proteinExistence type="inferred from homology"/>
<gene>
    <name evidence="9" type="ORF">FPB0191_02243</name>
</gene>
<evidence type="ECO:0000313" key="9">
    <source>
        <dbReference type="EMBL" id="AJA46047.1"/>
    </source>
</evidence>
<dbReference type="FunFam" id="3.90.1150.10:FF:000001">
    <property type="entry name" value="Aspartate aminotransferase"/>
    <property type="match status" value="1"/>
</dbReference>
<dbReference type="SUPFAM" id="SSF53383">
    <property type="entry name" value="PLP-dependent transferases"/>
    <property type="match status" value="1"/>
</dbReference>
<dbReference type="InterPro" id="IPR004839">
    <property type="entry name" value="Aminotransferase_I/II_large"/>
</dbReference>
<dbReference type="GO" id="GO:0004838">
    <property type="term" value="F:L-tyrosine-2-oxoglutarate transaminase activity"/>
    <property type="evidence" value="ECO:0007669"/>
    <property type="project" value="TreeGrafter"/>
</dbReference>
<feature type="domain" description="Aminotransferase class I/classII large" evidence="8">
    <location>
        <begin position="27"/>
        <end position="392"/>
    </location>
</feature>
<dbReference type="Gene3D" id="3.90.1150.10">
    <property type="entry name" value="Aspartate Aminotransferase, domain 1"/>
    <property type="match status" value="1"/>
</dbReference>
<comment type="similarity">
    <text evidence="2 7">Belongs to the class-I pyridoxal-phosphate-dependent aminotransferase family.</text>
</comment>
<evidence type="ECO:0000256" key="2">
    <source>
        <dbReference type="ARBA" id="ARBA00007441"/>
    </source>
</evidence>
<keyword evidence="4 7" id="KW-0032">Aminotransferase</keyword>
<dbReference type="GO" id="GO:0033585">
    <property type="term" value="P:L-phenylalanine biosynthetic process from chorismate via phenylpyruvate"/>
    <property type="evidence" value="ECO:0007669"/>
    <property type="project" value="TreeGrafter"/>
</dbReference>
<dbReference type="PROSITE" id="PS00105">
    <property type="entry name" value="AA_TRANSFER_CLASS_1"/>
    <property type="match status" value="1"/>
</dbReference>
<comment type="cofactor">
    <cofactor evidence="1 7">
        <name>pyridoxal 5'-phosphate</name>
        <dbReference type="ChEBI" id="CHEBI:597326"/>
    </cofactor>
</comment>
<evidence type="ECO:0000313" key="10">
    <source>
        <dbReference type="Proteomes" id="UP000030901"/>
    </source>
</evidence>
<evidence type="ECO:0000256" key="6">
    <source>
        <dbReference type="ARBA" id="ARBA00022898"/>
    </source>
</evidence>